<gene>
    <name evidence="1" type="ORF">OWV82_005040</name>
</gene>
<dbReference type="Proteomes" id="UP001164539">
    <property type="component" value="Chromosome 2"/>
</dbReference>
<evidence type="ECO:0000313" key="2">
    <source>
        <dbReference type="Proteomes" id="UP001164539"/>
    </source>
</evidence>
<proteinExistence type="predicted"/>
<protein>
    <submittedName>
        <fullName evidence="1">DUF2921 family protein</fullName>
    </submittedName>
</protein>
<organism evidence="1 2">
    <name type="scientific">Melia azedarach</name>
    <name type="common">Chinaberry tree</name>
    <dbReference type="NCBI Taxonomy" id="155640"/>
    <lineage>
        <taxon>Eukaryota</taxon>
        <taxon>Viridiplantae</taxon>
        <taxon>Streptophyta</taxon>
        <taxon>Embryophyta</taxon>
        <taxon>Tracheophyta</taxon>
        <taxon>Spermatophyta</taxon>
        <taxon>Magnoliopsida</taxon>
        <taxon>eudicotyledons</taxon>
        <taxon>Gunneridae</taxon>
        <taxon>Pentapetalae</taxon>
        <taxon>rosids</taxon>
        <taxon>malvids</taxon>
        <taxon>Sapindales</taxon>
        <taxon>Meliaceae</taxon>
        <taxon>Melia</taxon>
    </lineage>
</organism>
<name>A0ACC1YT30_MELAZ</name>
<comment type="caution">
    <text evidence="1">The sequence shown here is derived from an EMBL/GenBank/DDBJ whole genome shotgun (WGS) entry which is preliminary data.</text>
</comment>
<keyword evidence="2" id="KW-1185">Reference proteome</keyword>
<reference evidence="1 2" key="1">
    <citation type="journal article" date="2023" name="Science">
        <title>Complex scaffold remodeling in plant triterpene biosynthesis.</title>
        <authorList>
            <person name="De La Pena R."/>
            <person name="Hodgson H."/>
            <person name="Liu J.C."/>
            <person name="Stephenson M.J."/>
            <person name="Martin A.C."/>
            <person name="Owen C."/>
            <person name="Harkess A."/>
            <person name="Leebens-Mack J."/>
            <person name="Jimenez L.E."/>
            <person name="Osbourn A."/>
            <person name="Sattely E.S."/>
        </authorList>
    </citation>
    <scope>NUCLEOTIDE SEQUENCE [LARGE SCALE GENOMIC DNA]</scope>
    <source>
        <strain evidence="2">cv. JPN11</strain>
        <tissue evidence="1">Leaf</tissue>
    </source>
</reference>
<dbReference type="EMBL" id="CM051395">
    <property type="protein sequence ID" value="KAJ4726304.1"/>
    <property type="molecule type" value="Genomic_DNA"/>
</dbReference>
<accession>A0ACC1YT30</accession>
<evidence type="ECO:0000313" key="1">
    <source>
        <dbReference type="EMBL" id="KAJ4726304.1"/>
    </source>
</evidence>
<sequence>MIMNSSSFPWFYTVIFSFLLSALCLNSSLTSATQISYADHCNSLVPESTLKRFRTPKAYKTDRDGVFGIEGNLMLRSHSTYYYESEVAYVRSYDPGTISHSSAIPSRRNSVRLRLHGFWSESSGNLCMVGRSYYSKQGTFTDLEVVFKLSNLKNSSSITTLVSGSLESLSSTDDLNYFEPISILILPRMGYGYTLFSKELSDEFPGGYDSLKSLPLSSLSRRFCSVVSRAVNEFNLKYTRGCSSAKSCSPFGAAAVEYLPGVVSLKQMECLEEEKKMRILIEFHNSSYVGYYQPFDFNKTLVGEGFWDDKTNQLYVLACRFLNTAESLVNASTGDCTTRLSLSYPAIWSIGETSTIVGRIWSEKAVNDRGYFDKILFRNSENSFGAVSGLKYEYTETNRARKLCWLERKPGKNKGKKYPNGHSYDMQFNLRVKIPNANSSRGYATPVFVDDQFYQRYLYQVAPSGSGISTSVVGKFNHNTPVNISYKIGVRLLPGVNLDGHLSPPDISRSSSQMVEISAEGIYDAETGQLCMVGCRNTILNNHSLITDSMDCEILINFQFPPSNPKNNEGYIKGSIKSMRGKSDPLYFEPLDVFSISYSAVEVIKSISRIDWEIVMALISNTIACLLVGFQLFHVKRHPEALPSISLVMLLLLILGHMIPLVLNFEALFFKNYDQQNALLSSGGWLEGNEVLVRIIMMVAFLLEFRLLQLVWSAKLAGDEDKTGLWCAEQSTFFLSLSLYAIGALIFLPFNRRNLRYDIVSHSSPHTYYLDPQSSLWGGLKSYAGFILDGFLLPQILFNIFWNSKENALSSLFYIGTTSLRVLAREYYDYNINSNYFSDTCNVVISLVSLAFAAIVFLQQRFGSRFIVPMKFGDANA</sequence>